<name>A0A1B6FYC0_9HEMI</name>
<reference evidence="2" key="1">
    <citation type="submission" date="2015-11" db="EMBL/GenBank/DDBJ databases">
        <title>De novo transcriptome assembly of four potential Pierce s Disease insect vectors from Arizona vineyards.</title>
        <authorList>
            <person name="Tassone E.E."/>
        </authorList>
    </citation>
    <scope>NUCLEOTIDE SEQUENCE</scope>
</reference>
<feature type="non-terminal residue" evidence="2">
    <location>
        <position position="349"/>
    </location>
</feature>
<proteinExistence type="predicted"/>
<dbReference type="CDD" id="cd01650">
    <property type="entry name" value="RT_nLTR_like"/>
    <property type="match status" value="1"/>
</dbReference>
<accession>A0A1B6FYC0</accession>
<dbReference type="InterPro" id="IPR043502">
    <property type="entry name" value="DNA/RNA_pol_sf"/>
</dbReference>
<dbReference type="PANTHER" id="PTHR33332">
    <property type="entry name" value="REVERSE TRANSCRIPTASE DOMAIN-CONTAINING PROTEIN"/>
    <property type="match status" value="1"/>
</dbReference>
<gene>
    <name evidence="2" type="ORF">g.5374</name>
</gene>
<evidence type="ECO:0000313" key="2">
    <source>
        <dbReference type="EMBL" id="JAS55131.1"/>
    </source>
</evidence>
<feature type="domain" description="Reverse transcriptase" evidence="1">
    <location>
        <begin position="78"/>
        <end position="349"/>
    </location>
</feature>
<dbReference type="EMBL" id="GECZ01014638">
    <property type="protein sequence ID" value="JAS55131.1"/>
    <property type="molecule type" value="Transcribed_RNA"/>
</dbReference>
<dbReference type="AlphaFoldDB" id="A0A1B6FYC0"/>
<protein>
    <recommendedName>
        <fullName evidence="1">Reverse transcriptase domain-containing protein</fullName>
    </recommendedName>
</protein>
<dbReference type="SUPFAM" id="SSF56672">
    <property type="entry name" value="DNA/RNA polymerases"/>
    <property type="match status" value="1"/>
</dbReference>
<dbReference type="GO" id="GO:0071897">
    <property type="term" value="P:DNA biosynthetic process"/>
    <property type="evidence" value="ECO:0007669"/>
    <property type="project" value="UniProtKB-ARBA"/>
</dbReference>
<dbReference type="PROSITE" id="PS50878">
    <property type="entry name" value="RT_POL"/>
    <property type="match status" value="1"/>
</dbReference>
<dbReference type="InterPro" id="IPR000477">
    <property type="entry name" value="RT_dom"/>
</dbReference>
<sequence length="349" mass="38700">PTSLAPIPCGTGSLGRLRSFSPQVVSSMFLAPTNEAEVLNVIGSLKSYNSCGWDGISPNVLKFCGHQLAYPVSILINQSLEQGKFPSKLKFANVYPLHKKNDSHLLNDFRPVALVSTLSKIYEKIVLSRLSSHLSRFHIISPHQYGFQKGKSTLSALYDFTNQIMRSLDESRRTMGVFCDLSKAFDCVDHSILLDKLSHYGVRGIALQWFHSFLSGRYQKVTLNSSSGPISSSFMLSQRGVPQGCILSPVLFLLYINDLHYEGKDCHMNLFADDVALLIKAPNATTLENSFNSVIKSLTNWFECNGLLLNKGKTHCLNFGLIDSTQNCQRSSALQLTNHSPTTKFLGVI</sequence>
<organism evidence="2">
    <name type="scientific">Cuerna arida</name>
    <dbReference type="NCBI Taxonomy" id="1464854"/>
    <lineage>
        <taxon>Eukaryota</taxon>
        <taxon>Metazoa</taxon>
        <taxon>Ecdysozoa</taxon>
        <taxon>Arthropoda</taxon>
        <taxon>Hexapoda</taxon>
        <taxon>Insecta</taxon>
        <taxon>Pterygota</taxon>
        <taxon>Neoptera</taxon>
        <taxon>Paraneoptera</taxon>
        <taxon>Hemiptera</taxon>
        <taxon>Auchenorrhyncha</taxon>
        <taxon>Membracoidea</taxon>
        <taxon>Cicadellidae</taxon>
        <taxon>Cicadellinae</taxon>
        <taxon>Proconiini</taxon>
        <taxon>Cuerna</taxon>
    </lineage>
</organism>
<evidence type="ECO:0000259" key="1">
    <source>
        <dbReference type="PROSITE" id="PS50878"/>
    </source>
</evidence>
<dbReference type="Pfam" id="PF00078">
    <property type="entry name" value="RVT_1"/>
    <property type="match status" value="1"/>
</dbReference>
<feature type="non-terminal residue" evidence="2">
    <location>
        <position position="1"/>
    </location>
</feature>